<dbReference type="InterPro" id="IPR034300">
    <property type="entry name" value="PNTB-like"/>
</dbReference>
<keyword evidence="2" id="KW-0812">Transmembrane</keyword>
<feature type="domain" description="NADP transhydrogenase beta-like" evidence="3">
    <location>
        <begin position="1"/>
        <end position="130"/>
    </location>
</feature>
<feature type="transmembrane region" description="Helical" evidence="2">
    <location>
        <begin position="81"/>
        <end position="99"/>
    </location>
</feature>
<dbReference type="Proteomes" id="UP001162131">
    <property type="component" value="Unassembled WGS sequence"/>
</dbReference>
<evidence type="ECO:0000256" key="1">
    <source>
        <dbReference type="ARBA" id="ARBA00023027"/>
    </source>
</evidence>
<organism evidence="4 5">
    <name type="scientific">Blepharisma stoltei</name>
    <dbReference type="NCBI Taxonomy" id="1481888"/>
    <lineage>
        <taxon>Eukaryota</taxon>
        <taxon>Sar</taxon>
        <taxon>Alveolata</taxon>
        <taxon>Ciliophora</taxon>
        <taxon>Postciliodesmatophora</taxon>
        <taxon>Heterotrichea</taxon>
        <taxon>Heterotrichida</taxon>
        <taxon>Blepharismidae</taxon>
        <taxon>Blepharisma</taxon>
    </lineage>
</organism>
<keyword evidence="5" id="KW-1185">Reference proteome</keyword>
<dbReference type="EMBL" id="CAJZBQ010000047">
    <property type="protein sequence ID" value="CAG9329495.1"/>
    <property type="molecule type" value="Genomic_DNA"/>
</dbReference>
<dbReference type="Pfam" id="PF02233">
    <property type="entry name" value="PNTB"/>
    <property type="match status" value="1"/>
</dbReference>
<feature type="transmembrane region" description="Helical" evidence="2">
    <location>
        <begin position="49"/>
        <end position="69"/>
    </location>
</feature>
<evidence type="ECO:0000313" key="5">
    <source>
        <dbReference type="Proteomes" id="UP001162131"/>
    </source>
</evidence>
<feature type="transmembrane region" description="Helical" evidence="2">
    <location>
        <begin position="111"/>
        <end position="134"/>
    </location>
</feature>
<feature type="transmembrane region" description="Helical" evidence="2">
    <location>
        <begin position="18"/>
        <end position="37"/>
    </location>
</feature>
<reference evidence="4" key="1">
    <citation type="submission" date="2021-09" db="EMBL/GenBank/DDBJ databases">
        <authorList>
            <consortium name="AG Swart"/>
            <person name="Singh M."/>
            <person name="Singh A."/>
            <person name="Seah K."/>
            <person name="Emmerich C."/>
        </authorList>
    </citation>
    <scope>NUCLEOTIDE SEQUENCE</scope>
    <source>
        <strain evidence="4">ATCC30299</strain>
    </source>
</reference>
<evidence type="ECO:0000256" key="2">
    <source>
        <dbReference type="SAM" id="Phobius"/>
    </source>
</evidence>
<dbReference type="PANTHER" id="PTHR44758:SF1">
    <property type="entry name" value="NAD(P) TRANSHYDROGENASE SUBUNIT BETA"/>
    <property type="match status" value="1"/>
</dbReference>
<keyword evidence="2" id="KW-0472">Membrane</keyword>
<name>A0AAU9JV73_9CILI</name>
<dbReference type="PANTHER" id="PTHR44758">
    <property type="entry name" value="NAD(P) TRANSHYDROGENASE SUBUNIT BETA"/>
    <property type="match status" value="1"/>
</dbReference>
<sequence>MTLAIIATFFVDDFDYQFAIFFVMFVSGGILGCAMALRVEMINMSQMVAALHSFVSLAATLVSFGHYLLHTDQDNLARIETNLGVFIGAVIFTGSVVSWGKLEGFIRSQPLIILGWGRHVINILCIAACTRTFLL</sequence>
<keyword evidence="2" id="KW-1133">Transmembrane helix</keyword>
<protein>
    <recommendedName>
        <fullName evidence="3">NADP transhydrogenase beta-like domain-containing protein</fullName>
    </recommendedName>
</protein>
<comment type="caution">
    <text evidence="4">The sequence shown here is derived from an EMBL/GenBank/DDBJ whole genome shotgun (WGS) entry which is preliminary data.</text>
</comment>
<dbReference type="AlphaFoldDB" id="A0AAU9JV73"/>
<evidence type="ECO:0000313" key="4">
    <source>
        <dbReference type="EMBL" id="CAG9329495.1"/>
    </source>
</evidence>
<evidence type="ECO:0000259" key="3">
    <source>
        <dbReference type="Pfam" id="PF02233"/>
    </source>
</evidence>
<proteinExistence type="predicted"/>
<accession>A0AAU9JV73</accession>
<gene>
    <name evidence="4" type="ORF">BSTOLATCC_MIC48314</name>
</gene>
<keyword evidence="1" id="KW-0520">NAD</keyword>